<dbReference type="EMBL" id="JAGEOJ010000002">
    <property type="protein sequence ID" value="MBO2446339.1"/>
    <property type="molecule type" value="Genomic_DNA"/>
</dbReference>
<name>A0A939PB32_9ACTN</name>
<evidence type="ECO:0000256" key="1">
    <source>
        <dbReference type="SAM" id="SignalP"/>
    </source>
</evidence>
<dbReference type="Proteomes" id="UP000669179">
    <property type="component" value="Unassembled WGS sequence"/>
</dbReference>
<proteinExistence type="predicted"/>
<evidence type="ECO:0008006" key="4">
    <source>
        <dbReference type="Google" id="ProtNLM"/>
    </source>
</evidence>
<protein>
    <recommendedName>
        <fullName evidence="4">MftR C-terminal domain-containing protein</fullName>
    </recommendedName>
</protein>
<gene>
    <name evidence="2" type="ORF">J4573_04505</name>
</gene>
<feature type="chain" id="PRO_5037944799" description="MftR C-terminal domain-containing protein" evidence="1">
    <location>
        <begin position="23"/>
        <end position="161"/>
    </location>
</feature>
<reference evidence="2" key="1">
    <citation type="submission" date="2021-03" db="EMBL/GenBank/DDBJ databases">
        <authorList>
            <person name="Kanchanasin P."/>
            <person name="Saeng-In P."/>
            <person name="Phongsopitanun W."/>
            <person name="Yuki M."/>
            <person name="Kudo T."/>
            <person name="Ohkuma M."/>
            <person name="Tanasupawat S."/>
        </authorList>
    </citation>
    <scope>NUCLEOTIDE SEQUENCE</scope>
    <source>
        <strain evidence="2">GKU 128</strain>
    </source>
</reference>
<accession>A0A939PB32</accession>
<evidence type="ECO:0000313" key="3">
    <source>
        <dbReference type="Proteomes" id="UP000669179"/>
    </source>
</evidence>
<keyword evidence="3" id="KW-1185">Reference proteome</keyword>
<dbReference type="AlphaFoldDB" id="A0A939PB32"/>
<feature type="signal peptide" evidence="1">
    <location>
        <begin position="1"/>
        <end position="22"/>
    </location>
</feature>
<organism evidence="2 3">
    <name type="scientific">Actinomadura barringtoniae</name>
    <dbReference type="NCBI Taxonomy" id="1427535"/>
    <lineage>
        <taxon>Bacteria</taxon>
        <taxon>Bacillati</taxon>
        <taxon>Actinomycetota</taxon>
        <taxon>Actinomycetes</taxon>
        <taxon>Streptosporangiales</taxon>
        <taxon>Thermomonosporaceae</taxon>
        <taxon>Actinomadura</taxon>
    </lineage>
</organism>
<keyword evidence="1" id="KW-0732">Signal</keyword>
<evidence type="ECO:0000313" key="2">
    <source>
        <dbReference type="EMBL" id="MBO2446339.1"/>
    </source>
</evidence>
<comment type="caution">
    <text evidence="2">The sequence shown here is derived from an EMBL/GenBank/DDBJ whole genome shotgun (WGS) entry which is preliminary data.</text>
</comment>
<dbReference type="RefSeq" id="WP_208253951.1">
    <property type="nucleotide sequence ID" value="NZ_JAGEOJ010000002.1"/>
</dbReference>
<sequence length="161" mass="16598">MTGTVTLAATAATAVPAASATAATGEFTAEESAMVLQLARAVAVFPVAFPEYWESGPATGRATSARMDTATNGLPTARAELARAGARRLITAGLPGVTGQRFLDGVAEQTGKQAPPDLVAVVALAVSVICEHFAPDDDWIAAQWCNVVRGAHDLAAQRRRP</sequence>